<dbReference type="EMBL" id="HG970332">
    <property type="protein sequence ID" value="CEF75949.1"/>
    <property type="molecule type" value="Genomic_DNA"/>
</dbReference>
<evidence type="ECO:0000256" key="1">
    <source>
        <dbReference type="SAM" id="MobiDB-lite"/>
    </source>
</evidence>
<keyword evidence="4" id="KW-1185">Reference proteome</keyword>
<sequence length="50" mass="5920">MPIFPYAPSSFLSIHTDNEGESQQKERQTREGRRKKRKKKTDGKRVNDNE</sequence>
<reference evidence="3 4" key="2">
    <citation type="journal article" date="2010" name="Nature">
        <title>Comparative genomics reveals mobile pathogenicity chromosomes in Fusarium.</title>
        <authorList>
            <person name="Ma L.J."/>
            <person name="van der Does H.C."/>
            <person name="Borkovich K.A."/>
            <person name="Coleman J.J."/>
            <person name="Daboussi M.J."/>
            <person name="Di Pietro A."/>
            <person name="Dufresne M."/>
            <person name="Freitag M."/>
            <person name="Grabherr M."/>
            <person name="Henrissat B."/>
            <person name="Houterman P.M."/>
            <person name="Kang S."/>
            <person name="Shim W.B."/>
            <person name="Woloshuk C."/>
            <person name="Xie X."/>
            <person name="Xu J.R."/>
            <person name="Antoniw J."/>
            <person name="Baker S.E."/>
            <person name="Bluhm B.H."/>
            <person name="Breakspear A."/>
            <person name="Brown D.W."/>
            <person name="Butchko R.A."/>
            <person name="Chapman S."/>
            <person name="Coulson R."/>
            <person name="Coutinho P.M."/>
            <person name="Danchin E.G."/>
            <person name="Diener A."/>
            <person name="Gale L.R."/>
            <person name="Gardiner D.M."/>
            <person name="Goff S."/>
            <person name="Hammond-Kosack K.E."/>
            <person name="Hilburn K."/>
            <person name="Hua-Van A."/>
            <person name="Jonkers W."/>
            <person name="Kazan K."/>
            <person name="Kodira C.D."/>
            <person name="Koehrsen M."/>
            <person name="Kumar L."/>
            <person name="Lee Y.H."/>
            <person name="Li L."/>
            <person name="Manners J.M."/>
            <person name="Miranda-Saavedra D."/>
            <person name="Mukherjee M."/>
            <person name="Park G."/>
            <person name="Park J."/>
            <person name="Park S.Y."/>
            <person name="Proctor R.H."/>
            <person name="Regev A."/>
            <person name="Ruiz-Roldan M.C."/>
            <person name="Sain D."/>
            <person name="Sakthikumar S."/>
            <person name="Sykes S."/>
            <person name="Schwartz D.C."/>
            <person name="Turgeon B.G."/>
            <person name="Wapinski I."/>
            <person name="Yoder O."/>
            <person name="Young S."/>
            <person name="Zeng Q."/>
            <person name="Zhou S."/>
            <person name="Galagan J."/>
            <person name="Cuomo C.A."/>
            <person name="Kistler H.C."/>
            <person name="Rep M."/>
        </authorList>
    </citation>
    <scope>GENOME REANNOTATION</scope>
    <source>
        <strain evidence="4">ATCC MYA-4620 / CBS 123657 / FGSC 9075 / NRRL 31084 / PH-1</strain>
        <strain evidence="3">PH-1 / ATCC MYA-4620 / FGSC 9075 / NRRL 31084</strain>
    </source>
</reference>
<proteinExistence type="predicted"/>
<evidence type="ECO:0000313" key="3">
    <source>
        <dbReference type="EnsemblFungi" id="CEF75949"/>
    </source>
</evidence>
<dbReference type="Proteomes" id="UP000070720">
    <property type="component" value="Chromosome 1"/>
</dbReference>
<gene>
    <name evidence="2" type="ORF">FGRAMPH1_01T08291</name>
</gene>
<dbReference type="EnsemblFungi" id="CEF75949">
    <property type="protein sequence ID" value="CEF75949"/>
    <property type="gene ID" value="FGRRES_15609"/>
</dbReference>
<organism evidence="2 4">
    <name type="scientific">Gibberella zeae (strain ATCC MYA-4620 / CBS 123657 / FGSC 9075 / NRRL 31084 / PH-1)</name>
    <name type="common">Wheat head blight fungus</name>
    <name type="synonym">Fusarium graminearum</name>
    <dbReference type="NCBI Taxonomy" id="229533"/>
    <lineage>
        <taxon>Eukaryota</taxon>
        <taxon>Fungi</taxon>
        <taxon>Dikarya</taxon>
        <taxon>Ascomycota</taxon>
        <taxon>Pezizomycotina</taxon>
        <taxon>Sordariomycetes</taxon>
        <taxon>Hypocreomycetidae</taxon>
        <taxon>Hypocreales</taxon>
        <taxon>Nectriaceae</taxon>
        <taxon>Fusarium</taxon>
    </lineage>
</organism>
<accession>A0A0E0RXH4</accession>
<feature type="compositionally biased region" description="Basic residues" evidence="1">
    <location>
        <begin position="32"/>
        <end position="42"/>
    </location>
</feature>
<name>A0A098DAJ3_GIBZE</name>
<reference evidence="3 4" key="1">
    <citation type="journal article" date="2007" name="Science">
        <title>The Fusarium graminearum genome reveals a link between localized polymorphism and pathogen specialization.</title>
        <authorList>
            <person name="Cuomo C.A."/>
            <person name="Gueldener U."/>
            <person name="Xu J.-R."/>
            <person name="Trail F."/>
            <person name="Turgeon B.G."/>
            <person name="Di Pietro A."/>
            <person name="Walton J.D."/>
            <person name="Ma L.-J."/>
            <person name="Baker S.E."/>
            <person name="Rep M."/>
            <person name="Adam G."/>
            <person name="Antoniw J."/>
            <person name="Baldwin T."/>
            <person name="Calvo S.E."/>
            <person name="Chang Y.-L."/>
            <person name="DeCaprio D."/>
            <person name="Gale L.R."/>
            <person name="Gnerre S."/>
            <person name="Goswami R.S."/>
            <person name="Hammond-Kosack K."/>
            <person name="Harris L.J."/>
            <person name="Hilburn K."/>
            <person name="Kennell J.C."/>
            <person name="Kroken S."/>
            <person name="Magnuson J.K."/>
            <person name="Mannhaupt G."/>
            <person name="Mauceli E.W."/>
            <person name="Mewes H.-W."/>
            <person name="Mitterbauer R."/>
            <person name="Muehlbauer G."/>
            <person name="Muensterkoetter M."/>
            <person name="Nelson D."/>
            <person name="O'Donnell K."/>
            <person name="Ouellet T."/>
            <person name="Qi W."/>
            <person name="Quesneville H."/>
            <person name="Roncero M.I.G."/>
            <person name="Seong K.-Y."/>
            <person name="Tetko I.V."/>
            <person name="Urban M."/>
            <person name="Waalwijk C."/>
            <person name="Ward T.J."/>
            <person name="Yao J."/>
            <person name="Birren B.W."/>
            <person name="Kistler H.C."/>
        </authorList>
    </citation>
    <scope>NUCLEOTIDE SEQUENCE [LARGE SCALE GENOMIC DNA]</scope>
    <source>
        <strain evidence="4">ATCC MYA-4620 / CBS 123657 / FGSC 9075 / NRRL 31084 / PH-1</strain>
        <strain evidence="3">PH-1 / ATCC MYA-4620 / FGSC 9075 / NRRL 31084</strain>
    </source>
</reference>
<feature type="compositionally biased region" description="Basic and acidic residues" evidence="1">
    <location>
        <begin position="16"/>
        <end position="31"/>
    </location>
</feature>
<accession>A0A098DAJ3</accession>
<dbReference type="AlphaFoldDB" id="A0A098DAJ3"/>
<reference evidence="2 4" key="3">
    <citation type="journal article" date="2015" name="BMC Genomics">
        <title>The completed genome sequence of the pathogenic ascomycete fungus Fusarium graminearum.</title>
        <authorList>
            <person name="King R."/>
            <person name="Urban M."/>
            <person name="Hammond-Kosack M.C."/>
            <person name="Hassani-Pak K."/>
            <person name="Hammond-Kosack K.E."/>
        </authorList>
    </citation>
    <scope>NUCLEOTIDE SEQUENCE [LARGE SCALE GENOMIC DNA]</scope>
    <source>
        <strain evidence="4">ATCC MYA-4620 / CBS 123657 / FGSC 9075 / NRRL 31084 / PH-1</strain>
        <strain evidence="2">PH-1</strain>
    </source>
</reference>
<evidence type="ECO:0000313" key="4">
    <source>
        <dbReference type="Proteomes" id="UP000070720"/>
    </source>
</evidence>
<reference evidence="3" key="4">
    <citation type="submission" date="2017-01" db="UniProtKB">
        <authorList>
            <consortium name="EnsemblFungi"/>
        </authorList>
    </citation>
    <scope>IDENTIFICATION</scope>
    <source>
        <strain evidence="3">PH-1 / ATCC MYA-4620 / FGSC 9075 / NRRL 31084</strain>
    </source>
</reference>
<dbReference type="InParanoid" id="A0A098DAJ3"/>
<feature type="region of interest" description="Disordered" evidence="1">
    <location>
        <begin position="1"/>
        <end position="50"/>
    </location>
</feature>
<protein>
    <submittedName>
        <fullName evidence="2">Chromosome 1, complete genome</fullName>
    </submittedName>
</protein>
<dbReference type="VEuPathDB" id="FungiDB:FGRAMPH1_01G08291"/>
<evidence type="ECO:0000313" key="2">
    <source>
        <dbReference type="EMBL" id="CEF75949.1"/>
    </source>
</evidence>